<name>A0A8H3F8R4_9LECA</name>
<protein>
    <submittedName>
        <fullName evidence="2">Uncharacterized protein</fullName>
    </submittedName>
</protein>
<evidence type="ECO:0000313" key="3">
    <source>
        <dbReference type="Proteomes" id="UP000664521"/>
    </source>
</evidence>
<evidence type="ECO:0000256" key="1">
    <source>
        <dbReference type="SAM" id="SignalP"/>
    </source>
</evidence>
<dbReference type="AlphaFoldDB" id="A0A8H3F8R4"/>
<dbReference type="Proteomes" id="UP000664521">
    <property type="component" value="Unassembled WGS sequence"/>
</dbReference>
<organism evidence="2 3">
    <name type="scientific">Heterodermia speciosa</name>
    <dbReference type="NCBI Taxonomy" id="116794"/>
    <lineage>
        <taxon>Eukaryota</taxon>
        <taxon>Fungi</taxon>
        <taxon>Dikarya</taxon>
        <taxon>Ascomycota</taxon>
        <taxon>Pezizomycotina</taxon>
        <taxon>Lecanoromycetes</taxon>
        <taxon>OSLEUM clade</taxon>
        <taxon>Lecanoromycetidae</taxon>
        <taxon>Caliciales</taxon>
        <taxon>Physciaceae</taxon>
        <taxon>Heterodermia</taxon>
    </lineage>
</organism>
<proteinExistence type="predicted"/>
<feature type="signal peptide" evidence="1">
    <location>
        <begin position="1"/>
        <end position="21"/>
    </location>
</feature>
<dbReference type="OrthoDB" id="5357119at2759"/>
<sequence length="258" mass="29119">MLVTALVRFAIVLFYLSVCTTQVNILMTRNLDHLNGYGLAYCENIQPGECCLIPRNLGATHVRFRDLRSTDIAAVWSQRVVLTPLTWWQRLLPGDLAPIQHRTIISGCSGRVANSRRGPGEQRWEYRPDYSHHLDSELLAYGASYISLPFTMPPKEEDGNWLAAEGMLGLVYGGSQWFASDSAKDYLYRIGLKKRNEPRDVRSSQIGQLYAKQPAGMLLPTIVAINGSNYTQDTLGSMIYKDERGESFDLTSEFIYDL</sequence>
<accession>A0A8H3F8R4</accession>
<evidence type="ECO:0000313" key="2">
    <source>
        <dbReference type="EMBL" id="CAF9918122.1"/>
    </source>
</evidence>
<keyword evidence="1" id="KW-0732">Signal</keyword>
<feature type="chain" id="PRO_5034000122" evidence="1">
    <location>
        <begin position="22"/>
        <end position="258"/>
    </location>
</feature>
<reference evidence="2" key="1">
    <citation type="submission" date="2021-03" db="EMBL/GenBank/DDBJ databases">
        <authorList>
            <person name="Tagirdzhanova G."/>
        </authorList>
    </citation>
    <scope>NUCLEOTIDE SEQUENCE</scope>
</reference>
<keyword evidence="3" id="KW-1185">Reference proteome</keyword>
<dbReference type="EMBL" id="CAJPDS010000021">
    <property type="protein sequence ID" value="CAF9918122.1"/>
    <property type="molecule type" value="Genomic_DNA"/>
</dbReference>
<comment type="caution">
    <text evidence="2">The sequence shown here is derived from an EMBL/GenBank/DDBJ whole genome shotgun (WGS) entry which is preliminary data.</text>
</comment>
<gene>
    <name evidence="2" type="ORF">HETSPECPRED_003676</name>
</gene>